<dbReference type="InterPro" id="IPR007163">
    <property type="entry name" value="VCA0040-like"/>
</dbReference>
<comment type="caution">
    <text evidence="2">The sequence shown here is derived from an EMBL/GenBank/DDBJ whole genome shotgun (WGS) entry which is preliminary data.</text>
</comment>
<accession>A0A7V7QIK5</accession>
<feature type="transmembrane region" description="Helical" evidence="1">
    <location>
        <begin position="253"/>
        <end position="275"/>
    </location>
</feature>
<dbReference type="RefSeq" id="WP_151148026.1">
    <property type="nucleotide sequence ID" value="NZ_WAGX01000007.1"/>
</dbReference>
<name>A0A7V7QIK5_9FIRM</name>
<organism evidence="2 3">
    <name type="scientific">Candidatus Galacturonatibacter soehngenii</name>
    <dbReference type="NCBI Taxonomy" id="2307010"/>
    <lineage>
        <taxon>Bacteria</taxon>
        <taxon>Bacillati</taxon>
        <taxon>Bacillota</taxon>
        <taxon>Clostridia</taxon>
        <taxon>Lachnospirales</taxon>
        <taxon>Lachnospiraceae</taxon>
        <taxon>Candidatus Galacturonatibacter</taxon>
    </lineage>
</organism>
<evidence type="ECO:0000256" key="1">
    <source>
        <dbReference type="SAM" id="Phobius"/>
    </source>
</evidence>
<dbReference type="Proteomes" id="UP000461768">
    <property type="component" value="Unassembled WGS sequence"/>
</dbReference>
<evidence type="ECO:0000313" key="2">
    <source>
        <dbReference type="EMBL" id="KAB1436076.1"/>
    </source>
</evidence>
<dbReference type="Pfam" id="PF04018">
    <property type="entry name" value="VCA0040-like"/>
    <property type="match status" value="1"/>
</dbReference>
<reference evidence="2 3" key="2">
    <citation type="submission" date="2020-02" db="EMBL/GenBank/DDBJ databases">
        <title>Candidatus Galacturonibacter soehngenii shows hetero-acetogenic catabolism of galacturonic acid but lacks a canonical carbon monoxide dehydrogenase/acetyl-CoA synthase complex.</title>
        <authorList>
            <person name="Diender M."/>
            <person name="Stouten G.R."/>
            <person name="Petersen J.F."/>
            <person name="Nielsen P.H."/>
            <person name="Dueholm M.S."/>
            <person name="Pronk J.T."/>
            <person name="Van Loosdrecht M.C.M."/>
        </authorList>
    </citation>
    <scope>NUCLEOTIDE SEQUENCE [LARGE SCALE GENOMIC DNA]</scope>
    <source>
        <strain evidence="2">GalUA</strain>
    </source>
</reference>
<feature type="transmembrane region" description="Helical" evidence="1">
    <location>
        <begin position="12"/>
        <end position="35"/>
    </location>
</feature>
<keyword evidence="1" id="KW-0812">Transmembrane</keyword>
<dbReference type="OrthoDB" id="9793746at2"/>
<gene>
    <name evidence="2" type="ORF">F7O84_17055</name>
</gene>
<evidence type="ECO:0000313" key="3">
    <source>
        <dbReference type="Proteomes" id="UP000461768"/>
    </source>
</evidence>
<feature type="transmembrane region" description="Helical" evidence="1">
    <location>
        <begin position="114"/>
        <end position="132"/>
    </location>
</feature>
<proteinExistence type="predicted"/>
<keyword evidence="1" id="KW-0472">Membrane</keyword>
<feature type="transmembrane region" description="Helical" evidence="1">
    <location>
        <begin position="55"/>
        <end position="77"/>
    </location>
</feature>
<feature type="transmembrane region" description="Helical" evidence="1">
    <location>
        <begin position="189"/>
        <end position="207"/>
    </location>
</feature>
<dbReference type="EMBL" id="WAGX01000007">
    <property type="protein sequence ID" value="KAB1436076.1"/>
    <property type="molecule type" value="Genomic_DNA"/>
</dbReference>
<dbReference type="PANTHER" id="PTHR37308">
    <property type="entry name" value="INTEGRAL MEMBRANE PROTEIN"/>
    <property type="match status" value="1"/>
</dbReference>
<feature type="transmembrane region" description="Helical" evidence="1">
    <location>
        <begin position="144"/>
        <end position="177"/>
    </location>
</feature>
<keyword evidence="3" id="KW-1185">Reference proteome</keyword>
<sequence>MRSSLIIMLKGFIIGSSMSVPGVSGGTMAILLGIYDKLISSISNFLKDIKGNTIFLVKFCLGAGVGIGSLAFVIQWLLEKFPFMVSFFFLGAVIGGIPALYVKTKEKKFGISSFIYFALGLGIVISIGFIPIGNLDIASGSGTLYYLMMLVTGIIIALALVLPGISTSHMLLVLGMYDSMLAAITNFDLVYVGILGVSTLIGVFLITKPLEYLMNHFPHQTYCMIIGFVIGSTSEIFSEKIIPAIPDYATLTWWIPSLLMAVAALVLGYIAILSLSKFSND</sequence>
<dbReference type="AlphaFoldDB" id="A0A7V7QIK5"/>
<feature type="transmembrane region" description="Helical" evidence="1">
    <location>
        <begin position="83"/>
        <end position="102"/>
    </location>
</feature>
<dbReference type="PANTHER" id="PTHR37308:SF1">
    <property type="entry name" value="POLYPRENYL-PHOSPHATE TRANSPORTER"/>
    <property type="match status" value="1"/>
</dbReference>
<keyword evidence="1" id="KW-1133">Transmembrane helix</keyword>
<protein>
    <submittedName>
        <fullName evidence="2">DUF368 domain-containing protein</fullName>
    </submittedName>
</protein>
<reference evidence="2 3" key="1">
    <citation type="submission" date="2019-09" db="EMBL/GenBank/DDBJ databases">
        <authorList>
            <person name="Valk L.C."/>
        </authorList>
    </citation>
    <scope>NUCLEOTIDE SEQUENCE [LARGE SCALE GENOMIC DNA]</scope>
    <source>
        <strain evidence="2">GalUA</strain>
    </source>
</reference>